<sequence>MKPLRFLGTSRNDLRGFPMETRHAVGMELNRVQCGGMPSDWKPMPTVGIGVYELRIRAGGEWRVIYAAKFAEAVYVLHAFQKKDQQTRQSDIDIAKRRYKTLGGPTHA</sequence>
<dbReference type="Proteomes" id="UP000249396">
    <property type="component" value="Unassembled WGS sequence"/>
</dbReference>
<evidence type="ECO:0000313" key="1">
    <source>
        <dbReference type="EMBL" id="PZN83750.1"/>
    </source>
</evidence>
<accession>A0A2W4T915</accession>
<gene>
    <name evidence="1" type="ORF">DM484_03850</name>
</gene>
<dbReference type="InterPro" id="IPR009241">
    <property type="entry name" value="HigB-like"/>
</dbReference>
<dbReference type="Pfam" id="PF05973">
    <property type="entry name" value="Gp49"/>
    <property type="match status" value="1"/>
</dbReference>
<proteinExistence type="predicted"/>
<dbReference type="AlphaFoldDB" id="A0A2W4T915"/>
<evidence type="ECO:0000313" key="2">
    <source>
        <dbReference type="Proteomes" id="UP000249396"/>
    </source>
</evidence>
<dbReference type="EMBL" id="QJPH01000177">
    <property type="protein sequence ID" value="PZN83750.1"/>
    <property type="molecule type" value="Genomic_DNA"/>
</dbReference>
<organism evidence="1 2">
    <name type="scientific">Candidatus Methylumidiphilus alinenensis</name>
    <dbReference type="NCBI Taxonomy" id="2202197"/>
    <lineage>
        <taxon>Bacteria</taxon>
        <taxon>Pseudomonadati</taxon>
        <taxon>Pseudomonadota</taxon>
        <taxon>Gammaproteobacteria</taxon>
        <taxon>Methylococcales</taxon>
        <taxon>Candidatus Methylumidiphilus</taxon>
    </lineage>
</organism>
<protein>
    <recommendedName>
        <fullName evidence="3">Type II toxin-antitoxin system RelE/ParE family toxin</fullName>
    </recommendedName>
</protein>
<reference evidence="1 2" key="1">
    <citation type="journal article" date="2018" name="Aquat. Microb. Ecol.">
        <title>Gammaproteobacterial methanotrophs dominate.</title>
        <authorList>
            <person name="Rissanen A.J."/>
            <person name="Saarenheimo J."/>
            <person name="Tiirola M."/>
            <person name="Peura S."/>
            <person name="Aalto S.L."/>
            <person name="Karvinen A."/>
            <person name="Nykanen H."/>
        </authorList>
    </citation>
    <scope>NUCLEOTIDE SEQUENCE [LARGE SCALE GENOMIC DNA]</scope>
    <source>
        <strain evidence="1">AMbin10</strain>
    </source>
</reference>
<comment type="caution">
    <text evidence="1">The sequence shown here is derived from an EMBL/GenBank/DDBJ whole genome shotgun (WGS) entry which is preliminary data.</text>
</comment>
<name>A0A2W4T915_9GAMM</name>
<evidence type="ECO:0008006" key="3">
    <source>
        <dbReference type="Google" id="ProtNLM"/>
    </source>
</evidence>